<proteinExistence type="predicted"/>
<accession>A0A2P5AH28</accession>
<evidence type="ECO:0000256" key="1">
    <source>
        <dbReference type="SAM" id="MobiDB-lite"/>
    </source>
</evidence>
<feature type="compositionally biased region" description="Acidic residues" evidence="1">
    <location>
        <begin position="57"/>
        <end position="66"/>
    </location>
</feature>
<dbReference type="AlphaFoldDB" id="A0A2P5AH28"/>
<reference evidence="3" key="1">
    <citation type="submission" date="2016-06" db="EMBL/GenBank/DDBJ databases">
        <title>Parallel loss of symbiosis genes in relatives of nitrogen-fixing non-legume Parasponia.</title>
        <authorList>
            <person name="Van Velzen R."/>
            <person name="Holmer R."/>
            <person name="Bu F."/>
            <person name="Rutten L."/>
            <person name="Van Zeijl A."/>
            <person name="Liu W."/>
            <person name="Santuari L."/>
            <person name="Cao Q."/>
            <person name="Sharma T."/>
            <person name="Shen D."/>
            <person name="Roswanjaya Y."/>
            <person name="Wardhani T."/>
            <person name="Kalhor M.S."/>
            <person name="Jansen J."/>
            <person name="Van den Hoogen J."/>
            <person name="Gungor B."/>
            <person name="Hartog M."/>
            <person name="Hontelez J."/>
            <person name="Verver J."/>
            <person name="Yang W.-C."/>
            <person name="Schijlen E."/>
            <person name="Repin R."/>
            <person name="Schilthuizen M."/>
            <person name="Schranz E."/>
            <person name="Heidstra R."/>
            <person name="Miyata K."/>
            <person name="Fedorova E."/>
            <person name="Kohlen W."/>
            <person name="Bisseling T."/>
            <person name="Smit S."/>
            <person name="Geurts R."/>
        </authorList>
    </citation>
    <scope>NUCLEOTIDE SEQUENCE [LARGE SCALE GENOMIC DNA]</scope>
    <source>
        <strain evidence="3">cv. WU1-14</strain>
    </source>
</reference>
<dbReference type="OrthoDB" id="1930729at2759"/>
<protein>
    <submittedName>
        <fullName evidence="2">Uncharacterized protein</fullName>
    </submittedName>
</protein>
<gene>
    <name evidence="2" type="ORF">PanWU01x14_332930</name>
</gene>
<feature type="compositionally biased region" description="Basic and acidic residues" evidence="1">
    <location>
        <begin position="67"/>
        <end position="79"/>
    </location>
</feature>
<sequence>MRLREIYLNNEAIVRSDELDAMFLNCEEKEDVWKLGLCYFVDELLMAQDLNSAGVEEEGVECDEEDENKKEAAEAKGAAEETGIFDALIDEVEE</sequence>
<dbReference type="EMBL" id="JXTB01000593">
    <property type="protein sequence ID" value="PON35847.1"/>
    <property type="molecule type" value="Genomic_DNA"/>
</dbReference>
<comment type="caution">
    <text evidence="2">The sequence shown here is derived from an EMBL/GenBank/DDBJ whole genome shotgun (WGS) entry which is preliminary data.</text>
</comment>
<organism evidence="2 3">
    <name type="scientific">Parasponia andersonii</name>
    <name type="common">Sponia andersonii</name>
    <dbReference type="NCBI Taxonomy" id="3476"/>
    <lineage>
        <taxon>Eukaryota</taxon>
        <taxon>Viridiplantae</taxon>
        <taxon>Streptophyta</taxon>
        <taxon>Embryophyta</taxon>
        <taxon>Tracheophyta</taxon>
        <taxon>Spermatophyta</taxon>
        <taxon>Magnoliopsida</taxon>
        <taxon>eudicotyledons</taxon>
        <taxon>Gunneridae</taxon>
        <taxon>Pentapetalae</taxon>
        <taxon>rosids</taxon>
        <taxon>fabids</taxon>
        <taxon>Rosales</taxon>
        <taxon>Cannabaceae</taxon>
        <taxon>Parasponia</taxon>
    </lineage>
</organism>
<name>A0A2P5AH28_PARAD</name>
<evidence type="ECO:0000313" key="3">
    <source>
        <dbReference type="Proteomes" id="UP000237105"/>
    </source>
</evidence>
<feature type="region of interest" description="Disordered" evidence="1">
    <location>
        <begin position="57"/>
        <end position="82"/>
    </location>
</feature>
<evidence type="ECO:0000313" key="2">
    <source>
        <dbReference type="EMBL" id="PON35847.1"/>
    </source>
</evidence>
<dbReference type="Proteomes" id="UP000237105">
    <property type="component" value="Unassembled WGS sequence"/>
</dbReference>
<keyword evidence="3" id="KW-1185">Reference proteome</keyword>